<evidence type="ECO:0000313" key="1">
    <source>
        <dbReference type="EMBL" id="JAH82941.1"/>
    </source>
</evidence>
<organism evidence="1">
    <name type="scientific">Anguilla anguilla</name>
    <name type="common">European freshwater eel</name>
    <name type="synonym">Muraena anguilla</name>
    <dbReference type="NCBI Taxonomy" id="7936"/>
    <lineage>
        <taxon>Eukaryota</taxon>
        <taxon>Metazoa</taxon>
        <taxon>Chordata</taxon>
        <taxon>Craniata</taxon>
        <taxon>Vertebrata</taxon>
        <taxon>Euteleostomi</taxon>
        <taxon>Actinopterygii</taxon>
        <taxon>Neopterygii</taxon>
        <taxon>Teleostei</taxon>
        <taxon>Anguilliformes</taxon>
        <taxon>Anguillidae</taxon>
        <taxon>Anguilla</taxon>
    </lineage>
</organism>
<dbReference type="EMBL" id="GBXM01025636">
    <property type="protein sequence ID" value="JAH82941.1"/>
    <property type="molecule type" value="Transcribed_RNA"/>
</dbReference>
<reference evidence="1" key="1">
    <citation type="submission" date="2014-11" db="EMBL/GenBank/DDBJ databases">
        <authorList>
            <person name="Amaro Gonzalez C."/>
        </authorList>
    </citation>
    <scope>NUCLEOTIDE SEQUENCE</scope>
</reference>
<name>A0A0E9VY23_ANGAN</name>
<sequence length="21" mass="2618">MLHIFQKVMHIFRLVPTYWAS</sequence>
<protein>
    <submittedName>
        <fullName evidence="1">Uncharacterized protein</fullName>
    </submittedName>
</protein>
<proteinExistence type="predicted"/>
<accession>A0A0E9VY23</accession>
<dbReference type="AlphaFoldDB" id="A0A0E9VY23"/>
<dbReference type="EMBL" id="GBXM01040478">
    <property type="protein sequence ID" value="JAH68099.1"/>
    <property type="molecule type" value="Transcribed_RNA"/>
</dbReference>
<reference evidence="1" key="2">
    <citation type="journal article" date="2015" name="Fish Shellfish Immunol.">
        <title>Early steps in the European eel (Anguilla anguilla)-Vibrio vulnificus interaction in the gills: Role of the RtxA13 toxin.</title>
        <authorList>
            <person name="Callol A."/>
            <person name="Pajuelo D."/>
            <person name="Ebbesson L."/>
            <person name="Teles M."/>
            <person name="MacKenzie S."/>
            <person name="Amaro C."/>
        </authorList>
    </citation>
    <scope>NUCLEOTIDE SEQUENCE</scope>
</reference>